<evidence type="ECO:0000313" key="3">
    <source>
        <dbReference type="Proteomes" id="UP000515488"/>
    </source>
</evidence>
<organism evidence="2 3">
    <name type="scientific">Enterobacter cloacae</name>
    <dbReference type="NCBI Taxonomy" id="550"/>
    <lineage>
        <taxon>Bacteria</taxon>
        <taxon>Pseudomonadati</taxon>
        <taxon>Pseudomonadota</taxon>
        <taxon>Gammaproteobacteria</taxon>
        <taxon>Enterobacterales</taxon>
        <taxon>Enterobacteriaceae</taxon>
        <taxon>Enterobacter</taxon>
        <taxon>Enterobacter cloacae complex</taxon>
    </lineage>
</organism>
<dbReference type="InterPro" id="IPR041685">
    <property type="entry name" value="AAA_GajA/Old/RecF-like"/>
</dbReference>
<dbReference type="InterPro" id="IPR027417">
    <property type="entry name" value="P-loop_NTPase"/>
</dbReference>
<accession>A0A6S5JZS5</accession>
<dbReference type="Pfam" id="PF13175">
    <property type="entry name" value="AAA_15"/>
    <property type="match status" value="1"/>
</dbReference>
<sequence length="58" mass="6611">MRLKKLKLKNFRGYRNSTEIIIDEGMTGIVGRNDFGKSTLLEALAIFFETEGMKADKN</sequence>
<gene>
    <name evidence="2" type="ORF">WP5S18C02_05470</name>
</gene>
<evidence type="ECO:0000259" key="1">
    <source>
        <dbReference type="Pfam" id="PF13175"/>
    </source>
</evidence>
<reference evidence="2 3" key="1">
    <citation type="submission" date="2019-12" db="EMBL/GenBank/DDBJ databases">
        <title>complete genome sequences of Enterobacter cloacae str. WP5-S18-CRE-02 isolated from wastewater treatment plant effluent.</title>
        <authorList>
            <person name="Sekizuka T."/>
            <person name="Itokawa K."/>
            <person name="Yatsu K."/>
            <person name="Inamine Y."/>
            <person name="Kuroda M."/>
        </authorList>
    </citation>
    <scope>NUCLEOTIDE SEQUENCE [LARGE SCALE GENOMIC DNA]</scope>
    <source>
        <strain evidence="2 3">WP5-S18-CRE-02</strain>
    </source>
</reference>
<name>A0A6S5JZS5_ENTCL</name>
<proteinExistence type="predicted"/>
<dbReference type="SUPFAM" id="SSF52540">
    <property type="entry name" value="P-loop containing nucleoside triphosphate hydrolases"/>
    <property type="match status" value="1"/>
</dbReference>
<dbReference type="Gene3D" id="3.40.50.300">
    <property type="entry name" value="P-loop containing nucleotide triphosphate hydrolases"/>
    <property type="match status" value="1"/>
</dbReference>
<protein>
    <recommendedName>
        <fullName evidence="1">Endonuclease GajA/Old nuclease/RecF-like AAA domain-containing protein</fullName>
    </recommendedName>
</protein>
<dbReference type="EMBL" id="AP022126">
    <property type="protein sequence ID" value="BBS30341.1"/>
    <property type="molecule type" value="Genomic_DNA"/>
</dbReference>
<dbReference type="Proteomes" id="UP000515488">
    <property type="component" value="Chromosome"/>
</dbReference>
<evidence type="ECO:0000313" key="2">
    <source>
        <dbReference type="EMBL" id="BBS30341.1"/>
    </source>
</evidence>
<dbReference type="AlphaFoldDB" id="A0A6S5JZS5"/>
<dbReference type="PANTHER" id="PTHR32182">
    <property type="entry name" value="DNA REPLICATION AND REPAIR PROTEIN RECF"/>
    <property type="match status" value="1"/>
</dbReference>
<dbReference type="PANTHER" id="PTHR32182:SF22">
    <property type="entry name" value="ATP-DEPENDENT ENDONUCLEASE, OLD FAMILY-RELATED"/>
    <property type="match status" value="1"/>
</dbReference>
<dbReference type="GO" id="GO:0006302">
    <property type="term" value="P:double-strand break repair"/>
    <property type="evidence" value="ECO:0007669"/>
    <property type="project" value="TreeGrafter"/>
</dbReference>
<dbReference type="GO" id="GO:0000731">
    <property type="term" value="P:DNA synthesis involved in DNA repair"/>
    <property type="evidence" value="ECO:0007669"/>
    <property type="project" value="TreeGrafter"/>
</dbReference>
<feature type="domain" description="Endonuclease GajA/Old nuclease/RecF-like AAA" evidence="1">
    <location>
        <begin position="1"/>
        <end position="51"/>
    </location>
</feature>